<dbReference type="InterPro" id="IPR023214">
    <property type="entry name" value="HAD_sf"/>
</dbReference>
<comment type="caution">
    <text evidence="3">The sequence shown here is derived from an EMBL/GenBank/DDBJ whole genome shotgun (WGS) entry which is preliminary data.</text>
</comment>
<organism evidence="3 4">
    <name type="scientific">Hevea brasiliensis</name>
    <name type="common">Para rubber tree</name>
    <name type="synonym">Siphonia brasiliensis</name>
    <dbReference type="NCBI Taxonomy" id="3981"/>
    <lineage>
        <taxon>Eukaryota</taxon>
        <taxon>Viridiplantae</taxon>
        <taxon>Streptophyta</taxon>
        <taxon>Embryophyta</taxon>
        <taxon>Tracheophyta</taxon>
        <taxon>Spermatophyta</taxon>
        <taxon>Magnoliopsida</taxon>
        <taxon>eudicotyledons</taxon>
        <taxon>Gunneridae</taxon>
        <taxon>Pentapetalae</taxon>
        <taxon>rosids</taxon>
        <taxon>fabids</taxon>
        <taxon>Malpighiales</taxon>
        <taxon>Euphorbiaceae</taxon>
        <taxon>Crotonoideae</taxon>
        <taxon>Micrandreae</taxon>
        <taxon>Hevea</taxon>
    </lineage>
</organism>
<sequence length="880" mass="98038">MASCNAETRSCKDEEERKSSSNKHGPLSQVNVIDCNYADKFSLMRNASLDGDISVDPPVNNSLGSDVTELQCNLKSNCSQTKKGKKRKKRRQIKQNGLMDCQGDGSSIKDDSIGTNSCNECGVDTNIKTDLQQLPKLSRSQKKRMRKKQKLNATVISNEAHGPCAELDSVKGGENAEKLSDSPRNPSTDLKKKHDNDGKPGLVESVVDINERAAPFSELSRSQKKRMRKKQKLNATVIDDKARDSLAEWENAEKLSDSPTNPSADLKKKHDNDGKPVLVESIVDINKRAAPFSELSRSQKKRTRKKLKLNTTVINNKAHGSLAELDSIKVGENAEKLSDSSRNPSADLKKKHDNDGKPGLVESVVDINKKAAPLSELSRSQKKRMRKKQKLNATVINNKAHGAIAELDSIKVGENTEKLSDFPRNPSTDLKKKNDNDGKPGLVESVVDINKKAALLSELSRSLKKRMREKQKLNATGINNKAHGPLAELDLTKVGGNALISENRNDSPRSPTASLVKKHDTNGGTGLDLVEKENIKTYQMKGKLRTYRRKKRRSPDYEENAELIMVARQTSTNSHEVHSFELSKNEIERVQPKENDTSIKVVENVLREKTSSNCSNGGFACVESKNVTGAEKDADLDVSVKQGNLPKVSFPSLEGPLVGCSDKKLLILDINGLLADFVPYCSNAYTADVIISRKSVFKRPFCDDFLQFCFDKFNVGVWSSRTKKNLDKAIDFLMKDSRHKLLFCWHQSHCTKTGFTTVENKSKPLVLKELRKLWDKLEPGLPWNMGDYNESNTLLLDDSPYKALRNPAHTAVFPHSYQYKNTGDSSLGPGGDLRVYLERLAEARNVQEYVAQNPFGQRAITESNPSWGFYQKILSADLYQ</sequence>
<feature type="region of interest" description="Disordered" evidence="1">
    <location>
        <begin position="132"/>
        <end position="276"/>
    </location>
</feature>
<dbReference type="PROSITE" id="PS50969">
    <property type="entry name" value="FCP1"/>
    <property type="match status" value="1"/>
</dbReference>
<dbReference type="Gene3D" id="3.40.50.1000">
    <property type="entry name" value="HAD superfamily/HAD-like"/>
    <property type="match status" value="1"/>
</dbReference>
<dbReference type="Pfam" id="PF03031">
    <property type="entry name" value="NIF"/>
    <property type="match status" value="1"/>
</dbReference>
<dbReference type="InterPro" id="IPR050365">
    <property type="entry name" value="TIM50"/>
</dbReference>
<evidence type="ECO:0000259" key="2">
    <source>
        <dbReference type="PROSITE" id="PS50969"/>
    </source>
</evidence>
<protein>
    <recommendedName>
        <fullName evidence="2">FCP1 homology domain-containing protein</fullName>
    </recommendedName>
</protein>
<dbReference type="InterPro" id="IPR036412">
    <property type="entry name" value="HAD-like_sf"/>
</dbReference>
<feature type="compositionally biased region" description="Basic residues" evidence="1">
    <location>
        <begin position="222"/>
        <end position="232"/>
    </location>
</feature>
<feature type="compositionally biased region" description="Basic and acidic residues" evidence="1">
    <location>
        <begin position="9"/>
        <end position="19"/>
    </location>
</feature>
<feature type="domain" description="FCP1 homology" evidence="2">
    <location>
        <begin position="659"/>
        <end position="840"/>
    </location>
</feature>
<evidence type="ECO:0000313" key="3">
    <source>
        <dbReference type="EMBL" id="KAJ9140560.1"/>
    </source>
</evidence>
<dbReference type="PANTHER" id="PTHR12210">
    <property type="entry name" value="DULLARD PROTEIN PHOSPHATASE"/>
    <property type="match status" value="1"/>
</dbReference>
<reference evidence="3" key="1">
    <citation type="journal article" date="2023" name="Plant Biotechnol. J.">
        <title>Chromosome-level wild Hevea brasiliensis genome provides new tools for genomic-assisted breeding and valuable loci to elevate rubber yield.</title>
        <authorList>
            <person name="Cheng H."/>
            <person name="Song X."/>
            <person name="Hu Y."/>
            <person name="Wu T."/>
            <person name="Yang Q."/>
            <person name="An Z."/>
            <person name="Feng S."/>
            <person name="Deng Z."/>
            <person name="Wu W."/>
            <person name="Zeng X."/>
            <person name="Tu M."/>
            <person name="Wang X."/>
            <person name="Huang H."/>
        </authorList>
    </citation>
    <scope>NUCLEOTIDE SEQUENCE</scope>
    <source>
        <strain evidence="3">MT/VB/25A 57/8</strain>
    </source>
</reference>
<feature type="region of interest" description="Disordered" evidence="1">
    <location>
        <begin position="417"/>
        <end position="438"/>
    </location>
</feature>
<evidence type="ECO:0000256" key="1">
    <source>
        <dbReference type="SAM" id="MobiDB-lite"/>
    </source>
</evidence>
<proteinExistence type="predicted"/>
<feature type="region of interest" description="Disordered" evidence="1">
    <location>
        <begin position="499"/>
        <end position="527"/>
    </location>
</feature>
<name>A0ABQ9KKU3_HEVBR</name>
<keyword evidence="4" id="KW-1185">Reference proteome</keyword>
<dbReference type="InterPro" id="IPR004274">
    <property type="entry name" value="FCP1_dom"/>
</dbReference>
<dbReference type="Proteomes" id="UP001174677">
    <property type="component" value="Chromosome 17"/>
</dbReference>
<feature type="compositionally biased region" description="Basic and acidic residues" evidence="1">
    <location>
        <begin position="347"/>
        <end position="356"/>
    </location>
</feature>
<gene>
    <name evidence="3" type="ORF">P3X46_031193</name>
</gene>
<feature type="region of interest" description="Disordered" evidence="1">
    <location>
        <begin position="81"/>
        <end position="106"/>
    </location>
</feature>
<feature type="compositionally biased region" description="Basic and acidic residues" evidence="1">
    <location>
        <begin position="168"/>
        <end position="181"/>
    </location>
</feature>
<evidence type="ECO:0000313" key="4">
    <source>
        <dbReference type="Proteomes" id="UP001174677"/>
    </source>
</evidence>
<feature type="compositionally biased region" description="Basic and acidic residues" evidence="1">
    <location>
        <begin position="238"/>
        <end position="256"/>
    </location>
</feature>
<dbReference type="SUPFAM" id="SSF56784">
    <property type="entry name" value="HAD-like"/>
    <property type="match status" value="1"/>
</dbReference>
<feature type="compositionally biased region" description="Basic and acidic residues" evidence="1">
    <location>
        <begin position="265"/>
        <end position="274"/>
    </location>
</feature>
<feature type="region of interest" description="Disordered" evidence="1">
    <location>
        <begin position="1"/>
        <end position="28"/>
    </location>
</feature>
<dbReference type="SMART" id="SM00577">
    <property type="entry name" value="CPDc"/>
    <property type="match status" value="1"/>
</dbReference>
<feature type="region of interest" description="Disordered" evidence="1">
    <location>
        <begin position="334"/>
        <end position="361"/>
    </location>
</feature>
<feature type="compositionally biased region" description="Basic residues" evidence="1">
    <location>
        <begin position="82"/>
        <end position="93"/>
    </location>
</feature>
<dbReference type="EMBL" id="JARPOI010000017">
    <property type="protein sequence ID" value="KAJ9140560.1"/>
    <property type="molecule type" value="Genomic_DNA"/>
</dbReference>
<feature type="compositionally biased region" description="Basic and acidic residues" evidence="1">
    <location>
        <begin position="429"/>
        <end position="438"/>
    </location>
</feature>
<feature type="compositionally biased region" description="Basic residues" evidence="1">
    <location>
        <begin position="139"/>
        <end position="150"/>
    </location>
</feature>
<accession>A0ABQ9KKU3</accession>
<feature type="compositionally biased region" description="Basic and acidic residues" evidence="1">
    <location>
        <begin position="189"/>
        <end position="198"/>
    </location>
</feature>